<proteinExistence type="predicted"/>
<dbReference type="PATRIC" id="fig|1415166.3.peg.260"/>
<dbReference type="eggNOG" id="COG1396">
    <property type="taxonomic scope" value="Bacteria"/>
</dbReference>
<dbReference type="RefSeq" id="WP_158436127.1">
    <property type="nucleotide sequence ID" value="NZ_CP006850.1"/>
</dbReference>
<organism evidence="2 3">
    <name type="scientific">Nocardia nova SH22a</name>
    <dbReference type="NCBI Taxonomy" id="1415166"/>
    <lineage>
        <taxon>Bacteria</taxon>
        <taxon>Bacillati</taxon>
        <taxon>Actinomycetota</taxon>
        <taxon>Actinomycetes</taxon>
        <taxon>Mycobacteriales</taxon>
        <taxon>Nocardiaceae</taxon>
        <taxon>Nocardia</taxon>
    </lineage>
</organism>
<dbReference type="STRING" id="1415166.NONO_c02660"/>
<dbReference type="EMBL" id="CP006850">
    <property type="protein sequence ID" value="AHH15081.1"/>
    <property type="molecule type" value="Genomic_DNA"/>
</dbReference>
<dbReference type="Proteomes" id="UP000019150">
    <property type="component" value="Chromosome"/>
</dbReference>
<protein>
    <submittedName>
        <fullName evidence="2">Putative DNA-binding protein</fullName>
    </submittedName>
</protein>
<gene>
    <name evidence="2" type="ORF">NONO_c02660</name>
</gene>
<dbReference type="AlphaFoldDB" id="W5TCX4"/>
<dbReference type="HOGENOM" id="CLU_055817_1_1_11"/>
<keyword evidence="3" id="KW-1185">Reference proteome</keyword>
<feature type="domain" description="DUF5753" evidence="1">
    <location>
        <begin position="105"/>
        <end position="288"/>
    </location>
</feature>
<dbReference type="KEGG" id="nno:NONO_c02660"/>
<dbReference type="GO" id="GO:0003677">
    <property type="term" value="F:DNA binding"/>
    <property type="evidence" value="ECO:0007669"/>
    <property type="project" value="UniProtKB-KW"/>
</dbReference>
<keyword evidence="2" id="KW-0238">DNA-binding</keyword>
<dbReference type="InterPro" id="IPR001387">
    <property type="entry name" value="Cro/C1-type_HTH"/>
</dbReference>
<dbReference type="Pfam" id="PF13560">
    <property type="entry name" value="HTH_31"/>
    <property type="match status" value="1"/>
</dbReference>
<dbReference type="CDD" id="cd00093">
    <property type="entry name" value="HTH_XRE"/>
    <property type="match status" value="1"/>
</dbReference>
<dbReference type="Pfam" id="PF19054">
    <property type="entry name" value="DUF5753"/>
    <property type="match status" value="1"/>
</dbReference>
<sequence length="297" mass="33109">MAGGSTLPRRALGRRMRELRATAQKSQLAAGLAIDVSKQGIGRLEDGRPVRISRVQFRELLDFYAADEDAKAEVFGLLQEIKAARGDDQKFWWRPFTDVINPNFNHFMSLESAASRMTSYRLTLVPGLLQTRSYRRWIVEASDPALSTAEVDHHVEVVAGRKRKLSEPGFSFEVLLSECVFRHQLGGPEVMCEQLRHLVEVARLPNVSIRAIPFGAGTHPGLVLGSFVLVEFPALHPGRMPEPPLIFTESFNGGLFVENEDVVKTYQGSLDELRAAASSEQDTIRLIEAIANEYCSM</sequence>
<dbReference type="OrthoDB" id="4530823at2"/>
<reference evidence="2 3" key="1">
    <citation type="journal article" date="2014" name="Appl. Environ. Microbiol.">
        <title>Insights into the Microbial Degradation of Rubber and Gutta-Percha by Analysis of the Complete Genome of Nocardia nova SH22a.</title>
        <authorList>
            <person name="Luo Q."/>
            <person name="Hiessl S."/>
            <person name="Poehlein A."/>
            <person name="Daniel R."/>
            <person name="Steinbuchel A."/>
        </authorList>
    </citation>
    <scope>NUCLEOTIDE SEQUENCE [LARGE SCALE GENOMIC DNA]</scope>
    <source>
        <strain evidence="2">SH22a</strain>
    </source>
</reference>
<accession>W5TCX4</accession>
<dbReference type="InterPro" id="IPR043917">
    <property type="entry name" value="DUF5753"/>
</dbReference>
<evidence type="ECO:0000313" key="2">
    <source>
        <dbReference type="EMBL" id="AHH15081.1"/>
    </source>
</evidence>
<name>W5TCX4_9NOCA</name>
<evidence type="ECO:0000313" key="3">
    <source>
        <dbReference type="Proteomes" id="UP000019150"/>
    </source>
</evidence>
<evidence type="ECO:0000259" key="1">
    <source>
        <dbReference type="Pfam" id="PF19054"/>
    </source>
</evidence>